<feature type="non-terminal residue" evidence="23">
    <location>
        <position position="1"/>
    </location>
</feature>
<evidence type="ECO:0000256" key="14">
    <source>
        <dbReference type="ARBA" id="ARBA00022833"/>
    </source>
</evidence>
<keyword evidence="11" id="KW-0732">Signal</keyword>
<evidence type="ECO:0000313" key="24">
    <source>
        <dbReference type="Proteomes" id="UP000759131"/>
    </source>
</evidence>
<evidence type="ECO:0000256" key="8">
    <source>
        <dbReference type="ARBA" id="ARBA00022645"/>
    </source>
</evidence>
<dbReference type="PANTHER" id="PTHR12053">
    <property type="entry name" value="PROTEASE FAMILY M28 PLASMA GLUTAMATE CARBOXYPEPTIDASE-RELATED"/>
    <property type="match status" value="1"/>
</dbReference>
<dbReference type="EMBL" id="OC889909">
    <property type="protein sequence ID" value="CAD7645862.1"/>
    <property type="molecule type" value="Genomic_DNA"/>
</dbReference>
<dbReference type="GO" id="GO:0043171">
    <property type="term" value="P:peptide catabolic process"/>
    <property type="evidence" value="ECO:0007669"/>
    <property type="project" value="TreeGrafter"/>
</dbReference>
<dbReference type="GO" id="GO:0005764">
    <property type="term" value="C:lysosome"/>
    <property type="evidence" value="ECO:0007669"/>
    <property type="project" value="UniProtKB-SubCell"/>
</dbReference>
<evidence type="ECO:0000256" key="15">
    <source>
        <dbReference type="ARBA" id="ARBA00023034"/>
    </source>
</evidence>
<keyword evidence="16" id="KW-0482">Metalloprotease</keyword>
<evidence type="ECO:0000256" key="19">
    <source>
        <dbReference type="ARBA" id="ARBA00023228"/>
    </source>
</evidence>
<evidence type="ECO:0000256" key="16">
    <source>
        <dbReference type="ARBA" id="ARBA00023049"/>
    </source>
</evidence>
<keyword evidence="12" id="KW-0378">Hydrolase</keyword>
<dbReference type="InterPro" id="IPR007484">
    <property type="entry name" value="Peptidase_M28"/>
</dbReference>
<dbReference type="GO" id="GO:0005783">
    <property type="term" value="C:endoplasmic reticulum"/>
    <property type="evidence" value="ECO:0007669"/>
    <property type="project" value="UniProtKB-SubCell"/>
</dbReference>
<evidence type="ECO:0000256" key="1">
    <source>
        <dbReference type="ARBA" id="ARBA00004240"/>
    </source>
</evidence>
<keyword evidence="8" id="KW-0121">Carboxypeptidase</keyword>
<organism evidence="23">
    <name type="scientific">Medioppia subpectinata</name>
    <dbReference type="NCBI Taxonomy" id="1979941"/>
    <lineage>
        <taxon>Eukaryota</taxon>
        <taxon>Metazoa</taxon>
        <taxon>Ecdysozoa</taxon>
        <taxon>Arthropoda</taxon>
        <taxon>Chelicerata</taxon>
        <taxon>Arachnida</taxon>
        <taxon>Acari</taxon>
        <taxon>Acariformes</taxon>
        <taxon>Sarcoptiformes</taxon>
        <taxon>Oribatida</taxon>
        <taxon>Brachypylina</taxon>
        <taxon>Oppioidea</taxon>
        <taxon>Oppiidae</taxon>
        <taxon>Medioppia</taxon>
    </lineage>
</organism>
<dbReference type="GO" id="GO:0005794">
    <property type="term" value="C:Golgi apparatus"/>
    <property type="evidence" value="ECO:0007669"/>
    <property type="project" value="UniProtKB-SubCell"/>
</dbReference>
<evidence type="ECO:0000256" key="2">
    <source>
        <dbReference type="ARBA" id="ARBA00004371"/>
    </source>
</evidence>
<evidence type="ECO:0000256" key="13">
    <source>
        <dbReference type="ARBA" id="ARBA00022824"/>
    </source>
</evidence>
<protein>
    <recommendedName>
        <fullName evidence="6">Carboxypeptidase Q</fullName>
    </recommendedName>
    <alternativeName>
        <fullName evidence="21">Plasma glutamate carboxypeptidase</fullName>
    </alternativeName>
</protein>
<keyword evidence="24" id="KW-1185">Reference proteome</keyword>
<comment type="subcellular location">
    <subcellularLocation>
        <location evidence="1">Endoplasmic reticulum</location>
    </subcellularLocation>
    <subcellularLocation>
        <location evidence="3">Golgi apparatus</location>
    </subcellularLocation>
    <subcellularLocation>
        <location evidence="2">Lysosome</location>
    </subcellularLocation>
    <subcellularLocation>
        <location evidence="4">Secreted</location>
    </subcellularLocation>
</comment>
<evidence type="ECO:0000256" key="21">
    <source>
        <dbReference type="ARBA" id="ARBA00033328"/>
    </source>
</evidence>
<evidence type="ECO:0000256" key="6">
    <source>
        <dbReference type="ARBA" id="ARBA00014116"/>
    </source>
</evidence>
<evidence type="ECO:0000256" key="5">
    <source>
        <dbReference type="ARBA" id="ARBA00010918"/>
    </source>
</evidence>
<reference evidence="23" key="1">
    <citation type="submission" date="2020-11" db="EMBL/GenBank/DDBJ databases">
        <authorList>
            <person name="Tran Van P."/>
        </authorList>
    </citation>
    <scope>NUCLEOTIDE SEQUENCE</scope>
</reference>
<keyword evidence="18" id="KW-0325">Glycoprotein</keyword>
<dbReference type="GO" id="GO:0004180">
    <property type="term" value="F:carboxypeptidase activity"/>
    <property type="evidence" value="ECO:0007669"/>
    <property type="project" value="UniProtKB-KW"/>
</dbReference>
<name>A0A7R9LQ79_9ACAR</name>
<evidence type="ECO:0000256" key="12">
    <source>
        <dbReference type="ARBA" id="ARBA00022801"/>
    </source>
</evidence>
<sequence>MAQFVDTFGGRLVGSQALDNATDFLVETLETEKLDDIYTENVLVPKWERGLEWARLLEPRSQTLSILGFAGSVATPKDGITAEVIVVNTLEALNEISTHLIKDKIVLFNANRVNGSYIKFKLDATRLAANSGGRAVMFRSVAREVVYSPHAGIIRYYSKDTQIPAVSIAAEDADMLSRMTKRGVKVKVGLYLESTFYGLTQSRNLMAELTGTRYPNEEVIVSAHLDSWDVGQGAIDDGAGVVISWRALALLKKLGVKPKRTLKLILFTGEEMGRFGSKAYIDSLDLTQSDANEFMDAGVPASGLLNDNSKYWHYSHTSADTISAINPYYMDLCLTLWTSVAYVLADLNAKLPKP</sequence>
<evidence type="ECO:0000256" key="3">
    <source>
        <dbReference type="ARBA" id="ARBA00004555"/>
    </source>
</evidence>
<keyword evidence="9" id="KW-0645">Protease</keyword>
<evidence type="ECO:0000256" key="4">
    <source>
        <dbReference type="ARBA" id="ARBA00004613"/>
    </source>
</evidence>
<keyword evidence="10" id="KW-0479">Metal-binding</keyword>
<evidence type="ECO:0000256" key="7">
    <source>
        <dbReference type="ARBA" id="ARBA00022525"/>
    </source>
</evidence>
<dbReference type="InterPro" id="IPR039866">
    <property type="entry name" value="CPQ"/>
</dbReference>
<keyword evidence="15" id="KW-0333">Golgi apparatus</keyword>
<dbReference type="Gene3D" id="3.40.630.10">
    <property type="entry name" value="Zn peptidases"/>
    <property type="match status" value="1"/>
</dbReference>
<dbReference type="OrthoDB" id="10013407at2759"/>
<dbReference type="GO" id="GO:0006508">
    <property type="term" value="P:proteolysis"/>
    <property type="evidence" value="ECO:0007669"/>
    <property type="project" value="UniProtKB-KW"/>
</dbReference>
<dbReference type="EMBL" id="CAJPIZ010035334">
    <property type="protein sequence ID" value="CAG2120761.1"/>
    <property type="molecule type" value="Genomic_DNA"/>
</dbReference>
<dbReference type="SUPFAM" id="SSF53187">
    <property type="entry name" value="Zn-dependent exopeptidases"/>
    <property type="match status" value="1"/>
</dbReference>
<evidence type="ECO:0000259" key="22">
    <source>
        <dbReference type="Pfam" id="PF04389"/>
    </source>
</evidence>
<dbReference type="GO" id="GO:0046872">
    <property type="term" value="F:metal ion binding"/>
    <property type="evidence" value="ECO:0007669"/>
    <property type="project" value="UniProtKB-KW"/>
</dbReference>
<dbReference type="AlphaFoldDB" id="A0A7R9LQ79"/>
<keyword evidence="19" id="KW-0458">Lysosome</keyword>
<keyword evidence="7" id="KW-0964">Secreted</keyword>
<dbReference type="PANTHER" id="PTHR12053:SF3">
    <property type="entry name" value="CARBOXYPEPTIDASE Q"/>
    <property type="match status" value="1"/>
</dbReference>
<keyword evidence="13" id="KW-0256">Endoplasmic reticulum</keyword>
<evidence type="ECO:0000256" key="17">
    <source>
        <dbReference type="ARBA" id="ARBA00023145"/>
    </source>
</evidence>
<comment type="similarity">
    <text evidence="5">Belongs to the peptidase M28 family.</text>
</comment>
<evidence type="ECO:0000256" key="10">
    <source>
        <dbReference type="ARBA" id="ARBA00022723"/>
    </source>
</evidence>
<feature type="domain" description="Peptidase M28" evidence="22">
    <location>
        <begin position="204"/>
        <end position="282"/>
    </location>
</feature>
<dbReference type="Proteomes" id="UP000759131">
    <property type="component" value="Unassembled WGS sequence"/>
</dbReference>
<comment type="subunit">
    <text evidence="20">Homodimer. The monomeric form is inactive while the homodimer is active.</text>
</comment>
<dbReference type="GO" id="GO:0005615">
    <property type="term" value="C:extracellular space"/>
    <property type="evidence" value="ECO:0007669"/>
    <property type="project" value="TreeGrafter"/>
</dbReference>
<evidence type="ECO:0000256" key="20">
    <source>
        <dbReference type="ARBA" id="ARBA00025833"/>
    </source>
</evidence>
<keyword evidence="17" id="KW-0865">Zymogen</keyword>
<proteinExistence type="inferred from homology"/>
<evidence type="ECO:0000256" key="9">
    <source>
        <dbReference type="ARBA" id="ARBA00022670"/>
    </source>
</evidence>
<evidence type="ECO:0000256" key="11">
    <source>
        <dbReference type="ARBA" id="ARBA00022729"/>
    </source>
</evidence>
<accession>A0A7R9LQ79</accession>
<keyword evidence="14" id="KW-0862">Zinc</keyword>
<dbReference type="GO" id="GO:0070573">
    <property type="term" value="F:metallodipeptidase activity"/>
    <property type="evidence" value="ECO:0007669"/>
    <property type="project" value="InterPro"/>
</dbReference>
<dbReference type="Gene3D" id="3.50.30.30">
    <property type="match status" value="1"/>
</dbReference>
<evidence type="ECO:0000256" key="18">
    <source>
        <dbReference type="ARBA" id="ARBA00023180"/>
    </source>
</evidence>
<dbReference type="Pfam" id="PF04389">
    <property type="entry name" value="Peptidase_M28"/>
    <property type="match status" value="1"/>
</dbReference>
<evidence type="ECO:0000313" key="23">
    <source>
        <dbReference type="EMBL" id="CAD7645862.1"/>
    </source>
</evidence>
<gene>
    <name evidence="23" type="ORF">OSB1V03_LOCUS20707</name>
</gene>